<feature type="domain" description="Transposase IS66 central" evidence="3">
    <location>
        <begin position="290"/>
        <end position="523"/>
    </location>
</feature>
<dbReference type="InterPro" id="IPR052344">
    <property type="entry name" value="Transposase-related"/>
</dbReference>
<accession>A0A8I0DSD0</accession>
<evidence type="ECO:0000313" key="4">
    <source>
        <dbReference type="EMBL" id="MBC5651607.1"/>
    </source>
</evidence>
<feature type="coiled-coil region" evidence="1">
    <location>
        <begin position="34"/>
        <end position="111"/>
    </location>
</feature>
<proteinExistence type="predicted"/>
<organism evidence="4 5">
    <name type="scientific">Blautia segnis</name>
    <dbReference type="NCBI Taxonomy" id="2763030"/>
    <lineage>
        <taxon>Bacteria</taxon>
        <taxon>Bacillati</taxon>
        <taxon>Bacillota</taxon>
        <taxon>Clostridia</taxon>
        <taxon>Lachnospirales</taxon>
        <taxon>Lachnospiraceae</taxon>
        <taxon>Blautia</taxon>
    </lineage>
</organism>
<dbReference type="InterPro" id="IPR004291">
    <property type="entry name" value="Transposase_IS66_central"/>
</dbReference>
<comment type="caution">
    <text evidence="4">The sequence shown here is derived from an EMBL/GenBank/DDBJ whole genome shotgun (WGS) entry which is preliminary data.</text>
</comment>
<sequence length="557" mass="65137">MPDAYDYISLMCRLKAAQTRNKELESGEHYIKLKELHQKECRTYERKIQALLTEIADAHKETIRVRNYWFQVLENMLLEFEAIQKKAEQKLRKMEKRALLAERQRDDALEKAKEFRLKFYETATQLEEEQGKNLKLHAQINRDYENSSIPSSKTIRQKKIANSRKKTGRKPGGQPGHKGHGRKKQEPTQPVILLTPPGEVLDDHAFKKTARTIIKQMVSIRMVLDVKEYHADVYYNSQTGERVHAAFPDSVIDDVNYDGSIRAFLFLLNNDCCTSIDKSRKFLSDLTDGKLNISKGMISKLSREFALKTEPERREAYADMLLSPVMHTDCTNGRENGKSCQIYVCATPDGKALYFAREKKGHEGVKGTVTEDYQGILVHDHDITFYNYGADHQECLAHVLRYLKDSMDNEPDRTWNKEMRSLVQEMIHFRNECQPFQEPDPVKVSEFEKRYREILETARTEYGNVPANNYYRDGYNLFLRMEKYMQNHLLFLHDSRVPATNNEAERLLRNYKRKQAQAVTFRSFESIDYLCQCMSMLVLMRLEEPANIFDRVSRIFG</sequence>
<feature type="region of interest" description="Disordered" evidence="2">
    <location>
        <begin position="145"/>
        <end position="190"/>
    </location>
</feature>
<dbReference type="Proteomes" id="UP000652847">
    <property type="component" value="Unassembled WGS sequence"/>
</dbReference>
<dbReference type="RefSeq" id="WP_186901483.1">
    <property type="nucleotide sequence ID" value="NZ_JACOOT010000024.1"/>
</dbReference>
<gene>
    <name evidence="4" type="ORF">H8S54_10905</name>
</gene>
<keyword evidence="1" id="KW-0175">Coiled coil</keyword>
<dbReference type="PANTHER" id="PTHR33678:SF2">
    <property type="match status" value="1"/>
</dbReference>
<dbReference type="AlphaFoldDB" id="A0A8I0DSD0"/>
<dbReference type="Pfam" id="PF03050">
    <property type="entry name" value="DDE_Tnp_IS66"/>
    <property type="match status" value="1"/>
</dbReference>
<dbReference type="PANTHER" id="PTHR33678">
    <property type="entry name" value="BLL1576 PROTEIN"/>
    <property type="match status" value="1"/>
</dbReference>
<dbReference type="EMBL" id="JACOOT010000024">
    <property type="protein sequence ID" value="MBC5651607.1"/>
    <property type="molecule type" value="Genomic_DNA"/>
</dbReference>
<evidence type="ECO:0000256" key="1">
    <source>
        <dbReference type="SAM" id="Coils"/>
    </source>
</evidence>
<evidence type="ECO:0000313" key="5">
    <source>
        <dbReference type="Proteomes" id="UP000652847"/>
    </source>
</evidence>
<protein>
    <submittedName>
        <fullName evidence="4">Transposase</fullName>
    </submittedName>
</protein>
<feature type="compositionally biased region" description="Basic residues" evidence="2">
    <location>
        <begin position="155"/>
        <end position="169"/>
    </location>
</feature>
<keyword evidence="5" id="KW-1185">Reference proteome</keyword>
<name>A0A8I0DSD0_9FIRM</name>
<evidence type="ECO:0000256" key="2">
    <source>
        <dbReference type="SAM" id="MobiDB-lite"/>
    </source>
</evidence>
<evidence type="ECO:0000259" key="3">
    <source>
        <dbReference type="Pfam" id="PF03050"/>
    </source>
</evidence>
<reference evidence="4 5" key="1">
    <citation type="submission" date="2020-08" db="EMBL/GenBank/DDBJ databases">
        <title>Genome public.</title>
        <authorList>
            <person name="Liu C."/>
            <person name="Sun Q."/>
        </authorList>
    </citation>
    <scope>NUCLEOTIDE SEQUENCE [LARGE SCALE GENOMIC DNA]</scope>
    <source>
        <strain evidence="4 5">BX17</strain>
    </source>
</reference>